<protein>
    <recommendedName>
        <fullName evidence="6">Translation initiation factor eIF2B subunit beta</fullName>
    </recommendedName>
    <alternativeName>
        <fullName evidence="7">eIF2B GDP-GTP exchange factor subunit beta</fullName>
    </alternativeName>
</protein>
<dbReference type="AlphaFoldDB" id="A0A564YFY8"/>
<keyword evidence="5" id="KW-0648">Protein biosynthesis</keyword>
<dbReference type="PANTHER" id="PTHR45859:SF1">
    <property type="entry name" value="TRANSLATION INITIATION FACTOR EIF-2B SUBUNIT BETA"/>
    <property type="match status" value="1"/>
</dbReference>
<sequence length="419" mass="45826">MSSSDTDSEGFFGSRKKKNDKYKCAIGVNINKCATVSNEPEDPTTIALNTLAYLREIILSGQWSNAAELLALLKRTGKILLGNSFENVPVHNAIQRIIKIVKDVIANIDPKANPSQKQHQMMIDVDESAADLSFIARGELIDGVMEGFNDLDDDIKSQHGSIACSSLNFIHSDELILTVGYSKLVLDFLKYAASKNRQFRVIVCEGFPDNGGHKMANELASDDISVILAPDSHVFALMARVNKVILSCYVVYPDGALKAPTGSEATMLAAQRFSVPIYVCLPSILISPLNLQMLPGCSNALNVHAECYPGSLKDSSDIVDLSLNGLGPTYKMLPPSVSSKCNRDPPPQVHLPTWDYIKPGLATLFLTSDNGEAPSYLYALVRDLFSLPETNESLTWFEDYDTEESRPSHFTITTAEAAK</sequence>
<dbReference type="Gene3D" id="3.40.50.10470">
    <property type="entry name" value="Translation initiation factor eif-2b, domain 2"/>
    <property type="match status" value="1"/>
</dbReference>
<dbReference type="InterPro" id="IPR000649">
    <property type="entry name" value="IF-2B-related"/>
</dbReference>
<keyword evidence="4" id="KW-0396">Initiation factor</keyword>
<dbReference type="InterPro" id="IPR037171">
    <property type="entry name" value="NagB/RpiA_transferase-like"/>
</dbReference>
<evidence type="ECO:0000256" key="5">
    <source>
        <dbReference type="ARBA" id="ARBA00022917"/>
    </source>
</evidence>
<name>A0A564YFY8_HYMDI</name>
<proteinExistence type="inferred from homology"/>
<dbReference type="Pfam" id="PF01008">
    <property type="entry name" value="IF-2B"/>
    <property type="match status" value="1"/>
</dbReference>
<comment type="similarity">
    <text evidence="2 9">Belongs to the eIF-2B alpha/beta/delta subunits family.</text>
</comment>
<evidence type="ECO:0000313" key="11">
    <source>
        <dbReference type="Proteomes" id="UP000321570"/>
    </source>
</evidence>
<reference evidence="10 11" key="1">
    <citation type="submission" date="2019-07" db="EMBL/GenBank/DDBJ databases">
        <authorList>
            <person name="Jastrzebski P J."/>
            <person name="Paukszto L."/>
            <person name="Jastrzebski P J."/>
        </authorList>
    </citation>
    <scope>NUCLEOTIDE SEQUENCE [LARGE SCALE GENOMIC DNA]</scope>
    <source>
        <strain evidence="10 11">WMS-il1</strain>
    </source>
</reference>
<comment type="subcellular location">
    <subcellularLocation>
        <location evidence="1">Cytoplasm</location>
        <location evidence="1">Cytosol</location>
    </subcellularLocation>
</comment>
<evidence type="ECO:0000256" key="2">
    <source>
        <dbReference type="ARBA" id="ARBA00007251"/>
    </source>
</evidence>
<gene>
    <name evidence="10" type="ORF">WMSIL1_LOCUS6036</name>
</gene>
<accession>A0A564YFY8</accession>
<dbReference type="GO" id="GO:0005085">
    <property type="term" value="F:guanyl-nucleotide exchange factor activity"/>
    <property type="evidence" value="ECO:0007669"/>
    <property type="project" value="TreeGrafter"/>
</dbReference>
<evidence type="ECO:0000256" key="4">
    <source>
        <dbReference type="ARBA" id="ARBA00022540"/>
    </source>
</evidence>
<dbReference type="SUPFAM" id="SSF100950">
    <property type="entry name" value="NagB/RpiA/CoA transferase-like"/>
    <property type="match status" value="1"/>
</dbReference>
<comment type="subunit">
    <text evidence="8">Component of the translation initiation factor 2B (eIF2B) complex which is a heterodecamer of two sets of five different subunits: alpha, beta, gamma, delta and epsilon. Subunits alpha, beta and delta comprise a regulatory subcomplex and subunits epsilon and gamma comprise a catalytic subcomplex. Within the complex, the hexameric regulatory complex resides at the center, with the two heterodimeric catalytic subcomplexes bound on opposite sides.</text>
</comment>
<dbReference type="GO" id="GO:0005851">
    <property type="term" value="C:eukaryotic translation initiation factor 2B complex"/>
    <property type="evidence" value="ECO:0007669"/>
    <property type="project" value="TreeGrafter"/>
</dbReference>
<dbReference type="InterPro" id="IPR042529">
    <property type="entry name" value="IF_2B-like_C"/>
</dbReference>
<evidence type="ECO:0000256" key="9">
    <source>
        <dbReference type="RuleBase" id="RU003814"/>
    </source>
</evidence>
<dbReference type="GO" id="GO:0005829">
    <property type="term" value="C:cytosol"/>
    <property type="evidence" value="ECO:0007669"/>
    <property type="project" value="UniProtKB-SubCell"/>
</dbReference>
<dbReference type="EMBL" id="CABIJS010000210">
    <property type="protein sequence ID" value="VUZ46116.1"/>
    <property type="molecule type" value="Genomic_DNA"/>
</dbReference>
<dbReference type="GO" id="GO:0003743">
    <property type="term" value="F:translation initiation factor activity"/>
    <property type="evidence" value="ECO:0007669"/>
    <property type="project" value="UniProtKB-KW"/>
</dbReference>
<evidence type="ECO:0000256" key="1">
    <source>
        <dbReference type="ARBA" id="ARBA00004514"/>
    </source>
</evidence>
<dbReference type="Proteomes" id="UP000321570">
    <property type="component" value="Unassembled WGS sequence"/>
</dbReference>
<dbReference type="PANTHER" id="PTHR45859">
    <property type="entry name" value="TRANSLATION INITIATION FACTOR EIF-2B SUBUNIT BETA"/>
    <property type="match status" value="1"/>
</dbReference>
<evidence type="ECO:0000256" key="3">
    <source>
        <dbReference type="ARBA" id="ARBA00022490"/>
    </source>
</evidence>
<evidence type="ECO:0000256" key="8">
    <source>
        <dbReference type="ARBA" id="ARBA00046432"/>
    </source>
</evidence>
<evidence type="ECO:0000313" key="10">
    <source>
        <dbReference type="EMBL" id="VUZ46116.1"/>
    </source>
</evidence>
<keyword evidence="3" id="KW-0963">Cytoplasm</keyword>
<keyword evidence="11" id="KW-1185">Reference proteome</keyword>
<dbReference type="InterPro" id="IPR051855">
    <property type="entry name" value="eIF2B_beta_subunit"/>
</dbReference>
<evidence type="ECO:0000256" key="6">
    <source>
        <dbReference type="ARBA" id="ARBA00044122"/>
    </source>
</evidence>
<organism evidence="10 11">
    <name type="scientific">Hymenolepis diminuta</name>
    <name type="common">Rat tapeworm</name>
    <dbReference type="NCBI Taxonomy" id="6216"/>
    <lineage>
        <taxon>Eukaryota</taxon>
        <taxon>Metazoa</taxon>
        <taxon>Spiralia</taxon>
        <taxon>Lophotrochozoa</taxon>
        <taxon>Platyhelminthes</taxon>
        <taxon>Cestoda</taxon>
        <taxon>Eucestoda</taxon>
        <taxon>Cyclophyllidea</taxon>
        <taxon>Hymenolepididae</taxon>
        <taxon>Hymenolepis</taxon>
    </lineage>
</organism>
<evidence type="ECO:0000256" key="7">
    <source>
        <dbReference type="ARBA" id="ARBA00044228"/>
    </source>
</evidence>